<protein>
    <submittedName>
        <fullName evidence="1">Uncharacterized protein</fullName>
    </submittedName>
</protein>
<dbReference type="OrthoDB" id="3987280at2759"/>
<dbReference type="GeneID" id="62197937"/>
<evidence type="ECO:0000313" key="1">
    <source>
        <dbReference type="EMBL" id="QPG77133.1"/>
    </source>
</evidence>
<dbReference type="RefSeq" id="XP_038780698.1">
    <property type="nucleotide sequence ID" value="XM_038924770.1"/>
</dbReference>
<dbReference type="Proteomes" id="UP000662931">
    <property type="component" value="Chromosome 4"/>
</dbReference>
<dbReference type="EMBL" id="CP064815">
    <property type="protein sequence ID" value="QPG77133.1"/>
    <property type="molecule type" value="Genomic_DNA"/>
</dbReference>
<keyword evidence="2" id="KW-1185">Reference proteome</keyword>
<dbReference type="KEGG" id="bnn:FOA43_004537"/>
<proteinExistence type="predicted"/>
<sequence>MKDSEIDIMKCDCSHDISVVNSDDDMTPLALIEDYIEEPEYSRGDIKRAHKRVSVMDFKQSMRCDKETEMKEISSGLSCRPIFGSNTTESVLGLSGSTLKIMQESGVDINNNFNIASATSSISYNEDPYMLDALVNQQKMSQTSLKYCIICEKPLYERSNLIPIDRNYREIVCCNCFQEYESMWAILKRMNISTQIDNTDDCTFATLSKDETVTQANKKRRYQTQSADAKSQ</sequence>
<name>A0A875S8B5_EENNA</name>
<reference evidence="1" key="1">
    <citation type="submission" date="2020-10" db="EMBL/GenBank/DDBJ databases">
        <authorList>
            <person name="Roach M.J.R."/>
        </authorList>
    </citation>
    <scope>NUCLEOTIDE SEQUENCE</scope>
    <source>
        <strain evidence="1">CBS 1945</strain>
    </source>
</reference>
<dbReference type="AlphaFoldDB" id="A0A875S8B5"/>
<gene>
    <name evidence="1" type="ORF">FOA43_004537</name>
</gene>
<evidence type="ECO:0000313" key="2">
    <source>
        <dbReference type="Proteomes" id="UP000662931"/>
    </source>
</evidence>
<organism evidence="1 2">
    <name type="scientific">Eeniella nana</name>
    <name type="common">Yeast</name>
    <name type="synonym">Brettanomyces nanus</name>
    <dbReference type="NCBI Taxonomy" id="13502"/>
    <lineage>
        <taxon>Eukaryota</taxon>
        <taxon>Fungi</taxon>
        <taxon>Dikarya</taxon>
        <taxon>Ascomycota</taxon>
        <taxon>Saccharomycotina</taxon>
        <taxon>Pichiomycetes</taxon>
        <taxon>Pichiales</taxon>
        <taxon>Pichiaceae</taxon>
        <taxon>Brettanomyces</taxon>
    </lineage>
</organism>
<accession>A0A875S8B5</accession>